<accession>A0A6B0UAA5</accession>
<name>A0A6B0UAA5_IXORI</name>
<sequence length="102" mass="10688">MRPGAPASQHTDATRRATASARLEVVPAEPSASHSDMRPGAPASQHTDATRRATASARLEVVSARLEVVASRAFGKPQRHAAWGTCISAHRCNTACDSVCPS</sequence>
<evidence type="ECO:0000256" key="1">
    <source>
        <dbReference type="SAM" id="MobiDB-lite"/>
    </source>
</evidence>
<dbReference type="EMBL" id="GIFC01006485">
    <property type="protein sequence ID" value="MXU88568.1"/>
    <property type="molecule type" value="Transcribed_RNA"/>
</dbReference>
<organism evidence="2">
    <name type="scientific">Ixodes ricinus</name>
    <name type="common">Common tick</name>
    <name type="synonym">Acarus ricinus</name>
    <dbReference type="NCBI Taxonomy" id="34613"/>
    <lineage>
        <taxon>Eukaryota</taxon>
        <taxon>Metazoa</taxon>
        <taxon>Ecdysozoa</taxon>
        <taxon>Arthropoda</taxon>
        <taxon>Chelicerata</taxon>
        <taxon>Arachnida</taxon>
        <taxon>Acari</taxon>
        <taxon>Parasitiformes</taxon>
        <taxon>Ixodida</taxon>
        <taxon>Ixodoidea</taxon>
        <taxon>Ixodidae</taxon>
        <taxon>Ixodinae</taxon>
        <taxon>Ixodes</taxon>
    </lineage>
</organism>
<protein>
    <submittedName>
        <fullName evidence="2">Uncharacterized protein</fullName>
    </submittedName>
</protein>
<evidence type="ECO:0000313" key="2">
    <source>
        <dbReference type="EMBL" id="MXU88568.1"/>
    </source>
</evidence>
<feature type="region of interest" description="Disordered" evidence="1">
    <location>
        <begin position="1"/>
        <end position="56"/>
    </location>
</feature>
<proteinExistence type="predicted"/>
<reference evidence="2" key="1">
    <citation type="submission" date="2019-12" db="EMBL/GenBank/DDBJ databases">
        <title>An insight into the sialome of adult female Ixodes ricinus ticks feeding for 6 days.</title>
        <authorList>
            <person name="Perner J."/>
            <person name="Ribeiro J.M.C."/>
        </authorList>
    </citation>
    <scope>NUCLEOTIDE SEQUENCE</scope>
    <source>
        <strain evidence="2">Semi-engorged</strain>
        <tissue evidence="2">Salivary glands</tissue>
    </source>
</reference>
<dbReference type="AlphaFoldDB" id="A0A6B0UAA5"/>